<accession>A0ABT6TXC4</accession>
<comment type="caution">
    <text evidence="1">The sequence shown here is derived from an EMBL/GenBank/DDBJ whole genome shotgun (WGS) entry which is preliminary data.</text>
</comment>
<keyword evidence="2" id="KW-1185">Reference proteome</keyword>
<organism evidence="1 2">
    <name type="scientific">Pseudoalteromonas shioyasakiensis</name>
    <dbReference type="NCBI Taxonomy" id="1190813"/>
    <lineage>
        <taxon>Bacteria</taxon>
        <taxon>Pseudomonadati</taxon>
        <taxon>Pseudomonadota</taxon>
        <taxon>Gammaproteobacteria</taxon>
        <taxon>Alteromonadales</taxon>
        <taxon>Pseudoalteromonadaceae</taxon>
        <taxon>Pseudoalteromonas</taxon>
    </lineage>
</organism>
<evidence type="ECO:0000313" key="2">
    <source>
        <dbReference type="Proteomes" id="UP001156974"/>
    </source>
</evidence>
<dbReference type="PROSITE" id="PS51257">
    <property type="entry name" value="PROKAR_LIPOPROTEIN"/>
    <property type="match status" value="1"/>
</dbReference>
<name>A0ABT6TXC4_9GAMM</name>
<dbReference type="Proteomes" id="UP001156974">
    <property type="component" value="Unassembled WGS sequence"/>
</dbReference>
<reference evidence="1 2" key="1">
    <citation type="submission" date="2022-02" db="EMBL/GenBank/DDBJ databases">
        <title>Genome analysis of Beneficial Microorganisms for Coral consortium from Pocillopora damicornis.</title>
        <authorList>
            <person name="Rosado P.M."/>
            <person name="Cardoso P.M."/>
            <person name="Rosado J.G."/>
            <person name="Schultz J."/>
            <person name="Rocha U."/>
            <person name="Costa T.K."/>
            <person name="Peixoto R.S."/>
        </authorList>
    </citation>
    <scope>NUCLEOTIDE SEQUENCE [LARGE SCALE GENOMIC DNA]</scope>
    <source>
        <strain evidence="1 2">BMC5</strain>
    </source>
</reference>
<evidence type="ECO:0008006" key="3">
    <source>
        <dbReference type="Google" id="ProtNLM"/>
    </source>
</evidence>
<sequence length="116" mass="13048">MRVLVYFLLVGLIACSNNYQVSTINYKNLTKSQTFTLTSTCGDKVIAIKIEGYGNSTGSSVIHLMLNGEAYKSETLDGEFKFKWSGDWYSEKAIIRYIANSDSITNLTLSYRMECV</sequence>
<dbReference type="RefSeq" id="WP_175081829.1">
    <property type="nucleotide sequence ID" value="NZ_CP077770.1"/>
</dbReference>
<proteinExistence type="predicted"/>
<protein>
    <recommendedName>
        <fullName evidence="3">C-type lysozyme inhibitor domain-containing protein</fullName>
    </recommendedName>
</protein>
<evidence type="ECO:0000313" key="1">
    <source>
        <dbReference type="EMBL" id="MDI4668247.1"/>
    </source>
</evidence>
<gene>
    <name evidence="1" type="ORF">MKZ47_03885</name>
</gene>
<dbReference type="EMBL" id="JAKUMG010000001">
    <property type="protein sequence ID" value="MDI4668247.1"/>
    <property type="molecule type" value="Genomic_DNA"/>
</dbReference>